<dbReference type="PROSITE" id="PS51257">
    <property type="entry name" value="PROKAR_LIPOPROTEIN"/>
    <property type="match status" value="1"/>
</dbReference>
<dbReference type="Proteomes" id="UP000664332">
    <property type="component" value="Unassembled WGS sequence"/>
</dbReference>
<sequence length="220" mass="22453">MTPRTRILLRLPASLAAAGALVTAVACAQSQPTAGVVTTGTSHTTTTSSGASATGRPPARAEVSPSGTTTTENSREDGRHTPSSSAGSPAESPDQPAHSAPPDTGDDTPVHLGDPSGLALLKQAPEWIVGTWHSPGHTVTVNPDGSGTLSVDATADGKTIDLAFQLNSVDGTRRLGTAVAQIMSVGPRNTYRGLSLNSKVTFTFTDSVVTDSLTENTRAR</sequence>
<name>A0A939IYX1_9CORY</name>
<feature type="compositionally biased region" description="Low complexity" evidence="1">
    <location>
        <begin position="82"/>
        <end position="93"/>
    </location>
</feature>
<dbReference type="RefSeq" id="WP_207279588.1">
    <property type="nucleotide sequence ID" value="NZ_JAFLEQ010000017.1"/>
</dbReference>
<evidence type="ECO:0000256" key="2">
    <source>
        <dbReference type="SAM" id="SignalP"/>
    </source>
</evidence>
<keyword evidence="4" id="KW-1185">Reference proteome</keyword>
<feature type="region of interest" description="Disordered" evidence="1">
    <location>
        <begin position="33"/>
        <end position="116"/>
    </location>
</feature>
<evidence type="ECO:0000313" key="4">
    <source>
        <dbReference type="Proteomes" id="UP000664332"/>
    </source>
</evidence>
<proteinExistence type="predicted"/>
<organism evidence="3 4">
    <name type="scientific">Corynebacterium mendelii</name>
    <dbReference type="NCBI Taxonomy" id="2765362"/>
    <lineage>
        <taxon>Bacteria</taxon>
        <taxon>Bacillati</taxon>
        <taxon>Actinomycetota</taxon>
        <taxon>Actinomycetes</taxon>
        <taxon>Mycobacteriales</taxon>
        <taxon>Corynebacteriaceae</taxon>
        <taxon>Corynebacterium</taxon>
    </lineage>
</organism>
<dbReference type="AlphaFoldDB" id="A0A939IYX1"/>
<dbReference type="EMBL" id="JAFLEQ010000017">
    <property type="protein sequence ID" value="MBN9645112.1"/>
    <property type="molecule type" value="Genomic_DNA"/>
</dbReference>
<evidence type="ECO:0000256" key="1">
    <source>
        <dbReference type="SAM" id="MobiDB-lite"/>
    </source>
</evidence>
<feature type="signal peptide" evidence="2">
    <location>
        <begin position="1"/>
        <end position="28"/>
    </location>
</feature>
<reference evidence="3" key="1">
    <citation type="submission" date="2021-03" db="EMBL/GenBank/DDBJ databases">
        <authorList>
            <person name="Sun Q."/>
        </authorList>
    </citation>
    <scope>NUCLEOTIDE SEQUENCE</scope>
    <source>
        <strain evidence="3">CCM 8862</strain>
    </source>
</reference>
<feature type="chain" id="PRO_5037313739" description="Lipoprotein" evidence="2">
    <location>
        <begin position="29"/>
        <end position="220"/>
    </location>
</feature>
<evidence type="ECO:0000313" key="3">
    <source>
        <dbReference type="EMBL" id="MBN9645112.1"/>
    </source>
</evidence>
<accession>A0A939IYX1</accession>
<keyword evidence="2" id="KW-0732">Signal</keyword>
<gene>
    <name evidence="3" type="ORF">JZY06_10905</name>
</gene>
<feature type="compositionally biased region" description="Low complexity" evidence="1">
    <location>
        <begin position="33"/>
        <end position="55"/>
    </location>
</feature>
<protein>
    <recommendedName>
        <fullName evidence="5">Lipoprotein</fullName>
    </recommendedName>
</protein>
<evidence type="ECO:0008006" key="5">
    <source>
        <dbReference type="Google" id="ProtNLM"/>
    </source>
</evidence>
<comment type="caution">
    <text evidence="3">The sequence shown here is derived from an EMBL/GenBank/DDBJ whole genome shotgun (WGS) entry which is preliminary data.</text>
</comment>